<proteinExistence type="predicted"/>
<dbReference type="GO" id="GO:0005096">
    <property type="term" value="F:GTPase activator activity"/>
    <property type="evidence" value="ECO:0007669"/>
    <property type="project" value="TreeGrafter"/>
</dbReference>
<feature type="domain" description="Rab-GAP TBC" evidence="1">
    <location>
        <begin position="102"/>
        <end position="277"/>
    </location>
</feature>
<dbReference type="KEGG" id="gsl:Gasu_11900"/>
<dbReference type="InterPro" id="IPR035969">
    <property type="entry name" value="Rab-GAP_TBC_sf"/>
</dbReference>
<dbReference type="PANTHER" id="PTHR22957">
    <property type="entry name" value="TBC1 DOMAIN FAMILY MEMBER GTPASE-ACTIVATING PROTEIN"/>
    <property type="match status" value="1"/>
</dbReference>
<dbReference type="Gene3D" id="1.10.8.270">
    <property type="entry name" value="putative rabgap domain of human tbc1 domain family member 14 like domains"/>
    <property type="match status" value="1"/>
</dbReference>
<organism evidence="2 3">
    <name type="scientific">Galdieria sulphuraria</name>
    <name type="common">Red alga</name>
    <dbReference type="NCBI Taxonomy" id="130081"/>
    <lineage>
        <taxon>Eukaryota</taxon>
        <taxon>Rhodophyta</taxon>
        <taxon>Bangiophyceae</taxon>
        <taxon>Galdieriales</taxon>
        <taxon>Galdieriaceae</taxon>
        <taxon>Galdieria</taxon>
    </lineage>
</organism>
<dbReference type="Gene3D" id="1.10.472.80">
    <property type="entry name" value="Ypt/Rab-GAP domain of gyp1p, domain 3"/>
    <property type="match status" value="1"/>
</dbReference>
<accession>M2Y6N0</accession>
<evidence type="ECO:0000259" key="1">
    <source>
        <dbReference type="PROSITE" id="PS50086"/>
    </source>
</evidence>
<dbReference type="SMART" id="SM00164">
    <property type="entry name" value="TBC"/>
    <property type="match status" value="1"/>
</dbReference>
<dbReference type="SUPFAM" id="SSF47923">
    <property type="entry name" value="Ypt/Rab-GAP domain of gyp1p"/>
    <property type="match status" value="1"/>
</dbReference>
<keyword evidence="3" id="KW-1185">Reference proteome</keyword>
<dbReference type="InterPro" id="IPR000195">
    <property type="entry name" value="Rab-GAP-TBC_dom"/>
</dbReference>
<protein>
    <submittedName>
        <fullName evidence="2">RabGAP/TBC protein</fullName>
    </submittedName>
</protein>
<reference evidence="3" key="1">
    <citation type="journal article" date="2013" name="Science">
        <title>Gene transfer from bacteria and archaea facilitated evolution of an extremophilic eukaryote.</title>
        <authorList>
            <person name="Schonknecht G."/>
            <person name="Chen W.H."/>
            <person name="Ternes C.M."/>
            <person name="Barbier G.G."/>
            <person name="Shrestha R.P."/>
            <person name="Stanke M."/>
            <person name="Brautigam A."/>
            <person name="Baker B.J."/>
            <person name="Banfield J.F."/>
            <person name="Garavito R.M."/>
            <person name="Carr K."/>
            <person name="Wilkerson C."/>
            <person name="Rensing S.A."/>
            <person name="Gagneul D."/>
            <person name="Dickenson N.E."/>
            <person name="Oesterhelt C."/>
            <person name="Lercher M.J."/>
            <person name="Weber A.P."/>
        </authorList>
    </citation>
    <scope>NUCLEOTIDE SEQUENCE [LARGE SCALE GENOMIC DNA]</scope>
    <source>
        <strain evidence="3">074W</strain>
    </source>
</reference>
<dbReference type="eggNOG" id="KOG4567">
    <property type="taxonomic scope" value="Eukaryota"/>
</dbReference>
<evidence type="ECO:0000313" key="3">
    <source>
        <dbReference type="Proteomes" id="UP000030680"/>
    </source>
</evidence>
<dbReference type="Gramene" id="EME31514">
    <property type="protein sequence ID" value="EME31514"/>
    <property type="gene ID" value="Gasu_11900"/>
</dbReference>
<evidence type="ECO:0000313" key="2">
    <source>
        <dbReference type="EMBL" id="EME31514.1"/>
    </source>
</evidence>
<dbReference type="GeneID" id="17090154"/>
<sequence length="299" mass="35737">MMTSPLDKIASYLCSHQPFALQKRVVELVHLLQQDPNRISSYIILYGIPEVAGLRALVWSCCIRHWLAFHRTDSYWDGVALYCRYPTEQLWKDDSCSETVDHPLNPSQDSIWQQYFSDQRLMDRIRMDTSRTHPDWHLFRQREPSMIRMLFLFAKQHPELGYIQGMNELVAPFVYVYLWDGSLVWDEKEGEAEAFIAFDSFFCSFVASLYQNISYLQEALVQAELLLKQWDSLLWQHLKRHQVDWSLFARRWLQLCLCREFELPELLKIWDVLLSIPNHSSLRWTWLIRFIVVMVLHCK</sequence>
<dbReference type="Proteomes" id="UP000030680">
    <property type="component" value="Unassembled WGS sequence"/>
</dbReference>
<dbReference type="Pfam" id="PF00566">
    <property type="entry name" value="RabGAP-TBC"/>
    <property type="match status" value="1"/>
</dbReference>
<gene>
    <name evidence="2" type="ORF">Gasu_11900</name>
</gene>
<dbReference type="RefSeq" id="XP_005708034.1">
    <property type="nucleotide sequence ID" value="XM_005707977.1"/>
</dbReference>
<dbReference type="AlphaFoldDB" id="M2Y6N0"/>
<name>M2Y6N0_GALSU</name>
<dbReference type="OrthoDB" id="27140at2759"/>
<dbReference type="PROSITE" id="PS50086">
    <property type="entry name" value="TBC_RABGAP"/>
    <property type="match status" value="1"/>
</dbReference>
<dbReference type="EMBL" id="KB454491">
    <property type="protein sequence ID" value="EME31514.1"/>
    <property type="molecule type" value="Genomic_DNA"/>
</dbReference>